<feature type="domain" description="Cell envelope-related transcriptional attenuator" evidence="3">
    <location>
        <begin position="99"/>
        <end position="241"/>
    </location>
</feature>
<comment type="similarity">
    <text evidence="1">Belongs to the LytR/CpsA/Psr (LCP) family.</text>
</comment>
<dbReference type="RefSeq" id="WP_036648148.1">
    <property type="nucleotide sequence ID" value="NZ_BAVZ01000005.1"/>
</dbReference>
<dbReference type="eggNOG" id="COG1316">
    <property type="taxonomic scope" value="Bacteria"/>
</dbReference>
<gene>
    <name evidence="4" type="ORF">JCM16418_2121</name>
</gene>
<dbReference type="AlphaFoldDB" id="W7YK89"/>
<reference evidence="4 5" key="1">
    <citation type="journal article" date="2014" name="Genome Announc.">
        <title>Draft Genome Sequence of Paenibacillus pini JCM 16418T, Isolated from the Rhizosphere of Pine Tree.</title>
        <authorList>
            <person name="Yuki M."/>
            <person name="Oshima K."/>
            <person name="Suda W."/>
            <person name="Oshida Y."/>
            <person name="Kitamura K."/>
            <person name="Iida Y."/>
            <person name="Hattori M."/>
            <person name="Ohkuma M."/>
        </authorList>
    </citation>
    <scope>NUCLEOTIDE SEQUENCE [LARGE SCALE GENOMIC DNA]</scope>
    <source>
        <strain evidence="4 5">JCM 16418</strain>
    </source>
</reference>
<dbReference type="Gene3D" id="3.40.630.190">
    <property type="entry name" value="LCP protein"/>
    <property type="match status" value="1"/>
</dbReference>
<dbReference type="InterPro" id="IPR050922">
    <property type="entry name" value="LytR/CpsA/Psr_CW_biosynth"/>
</dbReference>
<protein>
    <submittedName>
        <fullName evidence="4">Cell envelope-associated transcriptional attenuator LytR-CpsA-Psr</fullName>
    </submittedName>
</protein>
<name>W7YK89_9BACL</name>
<dbReference type="PANTHER" id="PTHR33392:SF6">
    <property type="entry name" value="POLYISOPRENYL-TEICHOIC ACID--PEPTIDOGLYCAN TEICHOIC ACID TRANSFERASE TAGU"/>
    <property type="match status" value="1"/>
</dbReference>
<dbReference type="InterPro" id="IPR004474">
    <property type="entry name" value="LytR_CpsA_psr"/>
</dbReference>
<dbReference type="Proteomes" id="UP000019364">
    <property type="component" value="Unassembled WGS sequence"/>
</dbReference>
<keyword evidence="5" id="KW-1185">Reference proteome</keyword>
<evidence type="ECO:0000259" key="3">
    <source>
        <dbReference type="Pfam" id="PF03816"/>
    </source>
</evidence>
<dbReference type="EMBL" id="BAVZ01000005">
    <property type="protein sequence ID" value="GAF08083.1"/>
    <property type="molecule type" value="Genomic_DNA"/>
</dbReference>
<evidence type="ECO:0000256" key="2">
    <source>
        <dbReference type="SAM" id="MobiDB-lite"/>
    </source>
</evidence>
<dbReference type="OrthoDB" id="27330at2"/>
<organism evidence="4 5">
    <name type="scientific">Paenibacillus pini JCM 16418</name>
    <dbReference type="NCBI Taxonomy" id="1236976"/>
    <lineage>
        <taxon>Bacteria</taxon>
        <taxon>Bacillati</taxon>
        <taxon>Bacillota</taxon>
        <taxon>Bacilli</taxon>
        <taxon>Bacillales</taxon>
        <taxon>Paenibacillaceae</taxon>
        <taxon>Paenibacillus</taxon>
    </lineage>
</organism>
<accession>W7YK89</accession>
<evidence type="ECO:0000256" key="1">
    <source>
        <dbReference type="ARBA" id="ARBA00006068"/>
    </source>
</evidence>
<dbReference type="PANTHER" id="PTHR33392">
    <property type="entry name" value="POLYISOPRENYL-TEICHOIC ACID--PEPTIDOGLYCAN TEICHOIC ACID TRANSFERASE TAGU"/>
    <property type="match status" value="1"/>
</dbReference>
<evidence type="ECO:0000313" key="5">
    <source>
        <dbReference type="Proteomes" id="UP000019364"/>
    </source>
</evidence>
<sequence length="326" mass="36439">MKKWIVISTVAFSVLVLGAASYGVYIYETVKSTANQIYEARDPVVVPVSSQKDNRAAPAPTAGNGRTSPTATPAVNMDHKEPFTVLVLGVDQRAHDRGRSDAMILLAVNPEKQKILMFNIPRDTRTEIMGHGTTDKINHAYAFGGVNMSVQTVEHFLDYPINYYVKVNMEGFAKIIDSLGGVNVNNPFGFQYEGHNFAKGELTLNGSEALAFSRMRYDDPRGDMGRNARQREILKQVIQSALKVSNILNIQSVLNEVGDSVRTDITFDDMKSFIKDYRSDIKSIDQVEIQGKGEMINGIWYYMVSADEQKRVHQMLEDHVQKKAVP</sequence>
<comment type="caution">
    <text evidence="4">The sequence shown here is derived from an EMBL/GenBank/DDBJ whole genome shotgun (WGS) entry which is preliminary data.</text>
</comment>
<dbReference type="STRING" id="1236976.JCM16418_2121"/>
<feature type="region of interest" description="Disordered" evidence="2">
    <location>
        <begin position="48"/>
        <end position="75"/>
    </location>
</feature>
<proteinExistence type="inferred from homology"/>
<dbReference type="Pfam" id="PF03816">
    <property type="entry name" value="LytR_cpsA_psr"/>
    <property type="match status" value="1"/>
</dbReference>
<dbReference type="NCBIfam" id="TIGR00350">
    <property type="entry name" value="lytR_cpsA_psr"/>
    <property type="match status" value="1"/>
</dbReference>
<evidence type="ECO:0000313" key="4">
    <source>
        <dbReference type="EMBL" id="GAF08083.1"/>
    </source>
</evidence>
<feature type="compositionally biased region" description="Polar residues" evidence="2">
    <location>
        <begin position="64"/>
        <end position="73"/>
    </location>
</feature>